<proteinExistence type="predicted"/>
<feature type="compositionally biased region" description="Basic and acidic residues" evidence="1">
    <location>
        <begin position="92"/>
        <end position="101"/>
    </location>
</feature>
<protein>
    <submittedName>
        <fullName evidence="2">Uncharacterized protein</fullName>
    </submittedName>
</protein>
<feature type="region of interest" description="Disordered" evidence="1">
    <location>
        <begin position="63"/>
        <end position="101"/>
    </location>
</feature>
<dbReference type="AlphaFoldDB" id="A0A195BJY3"/>
<evidence type="ECO:0000313" key="2">
    <source>
        <dbReference type="EMBL" id="KYM85483.1"/>
    </source>
</evidence>
<dbReference type="EMBL" id="KQ976453">
    <property type="protein sequence ID" value="KYM85483.1"/>
    <property type="molecule type" value="Genomic_DNA"/>
</dbReference>
<reference evidence="2 3" key="1">
    <citation type="submission" date="2015-09" db="EMBL/GenBank/DDBJ databases">
        <title>Atta colombica WGS genome.</title>
        <authorList>
            <person name="Nygaard S."/>
            <person name="Hu H."/>
            <person name="Boomsma J."/>
            <person name="Zhang G."/>
        </authorList>
    </citation>
    <scope>NUCLEOTIDE SEQUENCE [LARGE SCALE GENOMIC DNA]</scope>
    <source>
        <strain evidence="2">Treedump-2</strain>
        <tissue evidence="2">Whole body</tissue>
    </source>
</reference>
<evidence type="ECO:0000256" key="1">
    <source>
        <dbReference type="SAM" id="MobiDB-lite"/>
    </source>
</evidence>
<organism evidence="2 3">
    <name type="scientific">Atta colombica</name>
    <dbReference type="NCBI Taxonomy" id="520822"/>
    <lineage>
        <taxon>Eukaryota</taxon>
        <taxon>Metazoa</taxon>
        <taxon>Ecdysozoa</taxon>
        <taxon>Arthropoda</taxon>
        <taxon>Hexapoda</taxon>
        <taxon>Insecta</taxon>
        <taxon>Pterygota</taxon>
        <taxon>Neoptera</taxon>
        <taxon>Endopterygota</taxon>
        <taxon>Hymenoptera</taxon>
        <taxon>Apocrita</taxon>
        <taxon>Aculeata</taxon>
        <taxon>Formicoidea</taxon>
        <taxon>Formicidae</taxon>
        <taxon>Myrmicinae</taxon>
        <taxon>Atta</taxon>
    </lineage>
</organism>
<accession>A0A195BJY3</accession>
<gene>
    <name evidence="2" type="ORF">ALC53_04726</name>
</gene>
<name>A0A195BJY3_9HYME</name>
<evidence type="ECO:0000313" key="3">
    <source>
        <dbReference type="Proteomes" id="UP000078540"/>
    </source>
</evidence>
<dbReference type="Proteomes" id="UP000078540">
    <property type="component" value="Unassembled WGS sequence"/>
</dbReference>
<keyword evidence="3" id="KW-1185">Reference proteome</keyword>
<sequence>MNGRFFLSLAHPEMRFRDIAELSAGKYDEITVWVRIEEGTRVQKSRSRFVIHIRVSEDKAIKSPRASGCGADSPGLPRRIKLTDPPGTQRGKSMDHQKSGEKIENKVVEKKIKVGMCRRFAKRKGAFQDPNSYESLAWCTVSTRGRDRSVVDRRVHVVADGRVLRDTSGPFGWRTEPPKYSDRSRPQLLVEFGSVPRVSAPADAIARVHLIRFGFPSFASRRVREAVDGGHTVYGKRDRNASKSCYATFRAFPTFRASTQRVLEPILFTVSLNEIRKEKETKRERIGAIFLSRSSRARDSRQLAFVASKNCWSLQKQRISV</sequence>